<dbReference type="InterPro" id="IPR007534">
    <property type="entry name" value="LuxE"/>
</dbReference>
<evidence type="ECO:0000259" key="1">
    <source>
        <dbReference type="Pfam" id="PF04443"/>
    </source>
</evidence>
<sequence>LIKFKIKNLNPFKIKSELDFKLKAIALFNKQFNNNFVYNQYCKLLKIKSTEVKELHHIPFLPIQFFKTHKIVSNKNKISHIFKSSGTRGNKSINYVSNINNYIKSFRTCFEMFYGPIKNYVFLGLLPSYIEQKNSSLVFMIDNFIKSSNHNESEFYLDDYNKLFSILKKASNKKKKIILFGVSYALLDFVKKYSIAIKDLIVIETGGMKGRKKEITRNELHFNLNKGFGTKHIHSEYGMTELFSQAYSFKNGKFQNPPWMKTLIRDINNPLMVSTFGKGAINIIDLANEHSCAFIATDDVGEVFKNKSYTVSSRISES</sequence>
<dbReference type="GO" id="GO:0047474">
    <property type="term" value="F:long-chain fatty acid--protein ligase activity"/>
    <property type="evidence" value="ECO:0007669"/>
    <property type="project" value="InterPro"/>
</dbReference>
<dbReference type="EMBL" id="UINC01001226">
    <property type="protein sequence ID" value="SUZ74893.1"/>
    <property type="molecule type" value="Genomic_DNA"/>
</dbReference>
<accession>A0A381QB57</accession>
<dbReference type="GO" id="GO:0008218">
    <property type="term" value="P:bioluminescence"/>
    <property type="evidence" value="ECO:0007669"/>
    <property type="project" value="InterPro"/>
</dbReference>
<feature type="non-terminal residue" evidence="2">
    <location>
        <position position="1"/>
    </location>
</feature>
<gene>
    <name evidence="2" type="ORF">METZ01_LOCUS27747</name>
</gene>
<proteinExistence type="predicted"/>
<reference evidence="2" key="1">
    <citation type="submission" date="2018-05" db="EMBL/GenBank/DDBJ databases">
        <authorList>
            <person name="Lanie J.A."/>
            <person name="Ng W.-L."/>
            <person name="Kazmierczak K.M."/>
            <person name="Andrzejewski T.M."/>
            <person name="Davidsen T.M."/>
            <person name="Wayne K.J."/>
            <person name="Tettelin H."/>
            <person name="Glass J.I."/>
            <person name="Rusch D."/>
            <person name="Podicherti R."/>
            <person name="Tsui H.-C.T."/>
            <person name="Winkler M.E."/>
        </authorList>
    </citation>
    <scope>NUCLEOTIDE SEQUENCE</scope>
</reference>
<dbReference type="Pfam" id="PF04443">
    <property type="entry name" value="LuxE"/>
    <property type="match status" value="1"/>
</dbReference>
<name>A0A381QB57_9ZZZZ</name>
<feature type="non-terminal residue" evidence="2">
    <location>
        <position position="318"/>
    </location>
</feature>
<feature type="domain" description="Acyl-protein synthetase LuxE" evidence="1">
    <location>
        <begin position="20"/>
        <end position="307"/>
    </location>
</feature>
<protein>
    <recommendedName>
        <fullName evidence="1">Acyl-protein synthetase LuxE domain-containing protein</fullName>
    </recommendedName>
</protein>
<organism evidence="2">
    <name type="scientific">marine metagenome</name>
    <dbReference type="NCBI Taxonomy" id="408172"/>
    <lineage>
        <taxon>unclassified sequences</taxon>
        <taxon>metagenomes</taxon>
        <taxon>ecological metagenomes</taxon>
    </lineage>
</organism>
<evidence type="ECO:0000313" key="2">
    <source>
        <dbReference type="EMBL" id="SUZ74893.1"/>
    </source>
</evidence>
<dbReference type="AlphaFoldDB" id="A0A381QB57"/>